<evidence type="ECO:0008006" key="4">
    <source>
        <dbReference type="Google" id="ProtNLM"/>
    </source>
</evidence>
<dbReference type="RefSeq" id="WP_160590562.1">
    <property type="nucleotide sequence ID" value="NZ_BAAAFP010000001.1"/>
</dbReference>
<name>A0A844ZMN1_9SPHN</name>
<dbReference type="Proteomes" id="UP000435243">
    <property type="component" value="Unassembled WGS sequence"/>
</dbReference>
<dbReference type="OrthoDB" id="7429105at2"/>
<protein>
    <recommendedName>
        <fullName evidence="4">UrcA family protein</fullName>
    </recommendedName>
</protein>
<dbReference type="AlphaFoldDB" id="A0A844ZMN1"/>
<gene>
    <name evidence="2" type="ORF">GRI32_06300</name>
</gene>
<proteinExistence type="predicted"/>
<evidence type="ECO:0000313" key="3">
    <source>
        <dbReference type="Proteomes" id="UP000435243"/>
    </source>
</evidence>
<comment type="caution">
    <text evidence="2">The sequence shown here is derived from an EMBL/GenBank/DDBJ whole genome shotgun (WGS) entry which is preliminary data.</text>
</comment>
<evidence type="ECO:0000256" key="1">
    <source>
        <dbReference type="SAM" id="SignalP"/>
    </source>
</evidence>
<sequence length="101" mass="10579">MKTIIMSAAALAAALLGAAPAAAQTVQIIVTSNPAHRASQEAPASLDRLAEIAVENACEKPFIRNLKGWELYAACIADARQQVEAQLAQRNTAANLAVALR</sequence>
<dbReference type="EMBL" id="WTYY01000003">
    <property type="protein sequence ID" value="MXO88346.1"/>
    <property type="molecule type" value="Genomic_DNA"/>
</dbReference>
<organism evidence="2 3">
    <name type="scientific">Alteraurantiacibacter aestuarii</name>
    <dbReference type="NCBI Taxonomy" id="650004"/>
    <lineage>
        <taxon>Bacteria</taxon>
        <taxon>Pseudomonadati</taxon>
        <taxon>Pseudomonadota</taxon>
        <taxon>Alphaproteobacteria</taxon>
        <taxon>Sphingomonadales</taxon>
        <taxon>Erythrobacteraceae</taxon>
        <taxon>Alteraurantiacibacter</taxon>
    </lineage>
</organism>
<evidence type="ECO:0000313" key="2">
    <source>
        <dbReference type="EMBL" id="MXO88346.1"/>
    </source>
</evidence>
<keyword evidence="3" id="KW-1185">Reference proteome</keyword>
<reference evidence="2 3" key="1">
    <citation type="submission" date="2019-12" db="EMBL/GenBank/DDBJ databases">
        <title>Genomic-based taxomic classification of the family Erythrobacteraceae.</title>
        <authorList>
            <person name="Xu L."/>
        </authorList>
    </citation>
    <scope>NUCLEOTIDE SEQUENCE [LARGE SCALE GENOMIC DNA]</scope>
    <source>
        <strain evidence="2 3">JCM 16339</strain>
    </source>
</reference>
<keyword evidence="1" id="KW-0732">Signal</keyword>
<accession>A0A844ZMN1</accession>
<feature type="signal peptide" evidence="1">
    <location>
        <begin position="1"/>
        <end position="23"/>
    </location>
</feature>
<feature type="chain" id="PRO_5032360301" description="UrcA family protein" evidence="1">
    <location>
        <begin position="24"/>
        <end position="101"/>
    </location>
</feature>